<keyword evidence="5 7" id="KW-0472">Membrane</keyword>
<dbReference type="Pfam" id="PF13715">
    <property type="entry name" value="CarbopepD_reg_2"/>
    <property type="match status" value="1"/>
</dbReference>
<feature type="chain" id="PRO_5045846996" evidence="8">
    <location>
        <begin position="23"/>
        <end position="1081"/>
    </location>
</feature>
<keyword evidence="2 7" id="KW-0813">Transport</keyword>
<evidence type="ECO:0000313" key="10">
    <source>
        <dbReference type="EMBL" id="MET6996777.1"/>
    </source>
</evidence>
<organism evidence="10 11">
    <name type="scientific">Chitinophaga defluvii</name>
    <dbReference type="NCBI Taxonomy" id="3163343"/>
    <lineage>
        <taxon>Bacteria</taxon>
        <taxon>Pseudomonadati</taxon>
        <taxon>Bacteroidota</taxon>
        <taxon>Chitinophagia</taxon>
        <taxon>Chitinophagales</taxon>
        <taxon>Chitinophagaceae</taxon>
        <taxon>Chitinophaga</taxon>
    </lineage>
</organism>
<evidence type="ECO:0000256" key="1">
    <source>
        <dbReference type="ARBA" id="ARBA00004571"/>
    </source>
</evidence>
<evidence type="ECO:0000256" key="2">
    <source>
        <dbReference type="ARBA" id="ARBA00022448"/>
    </source>
</evidence>
<dbReference type="PROSITE" id="PS52016">
    <property type="entry name" value="TONB_DEPENDENT_REC_3"/>
    <property type="match status" value="1"/>
</dbReference>
<dbReference type="InterPro" id="IPR039426">
    <property type="entry name" value="TonB-dep_rcpt-like"/>
</dbReference>
<dbReference type="Gene3D" id="2.40.170.20">
    <property type="entry name" value="TonB-dependent receptor, beta-barrel domain"/>
    <property type="match status" value="1"/>
</dbReference>
<comment type="subcellular location">
    <subcellularLocation>
        <location evidence="1 7">Cell outer membrane</location>
        <topology evidence="1 7">Multi-pass membrane protein</topology>
    </subcellularLocation>
</comment>
<proteinExistence type="inferred from homology"/>
<dbReference type="InterPro" id="IPR023996">
    <property type="entry name" value="TonB-dep_OMP_SusC/RagA"/>
</dbReference>
<accession>A0ABV2T179</accession>
<dbReference type="SUPFAM" id="SSF56935">
    <property type="entry name" value="Porins"/>
    <property type="match status" value="1"/>
</dbReference>
<keyword evidence="3 7" id="KW-1134">Transmembrane beta strand</keyword>
<gene>
    <name evidence="10" type="ORF">ABR189_05340</name>
</gene>
<evidence type="ECO:0000256" key="6">
    <source>
        <dbReference type="ARBA" id="ARBA00023237"/>
    </source>
</evidence>
<keyword evidence="4 7" id="KW-0812">Transmembrane</keyword>
<keyword evidence="6 7" id="KW-0998">Cell outer membrane</keyword>
<dbReference type="NCBIfam" id="TIGR04056">
    <property type="entry name" value="OMP_RagA_SusC"/>
    <property type="match status" value="1"/>
</dbReference>
<evidence type="ECO:0000256" key="5">
    <source>
        <dbReference type="ARBA" id="ARBA00023136"/>
    </source>
</evidence>
<evidence type="ECO:0000259" key="9">
    <source>
        <dbReference type="Pfam" id="PF07715"/>
    </source>
</evidence>
<dbReference type="Gene3D" id="2.170.130.10">
    <property type="entry name" value="TonB-dependent receptor, plug domain"/>
    <property type="match status" value="1"/>
</dbReference>
<dbReference type="InterPro" id="IPR037066">
    <property type="entry name" value="Plug_dom_sf"/>
</dbReference>
<comment type="similarity">
    <text evidence="7">Belongs to the TonB-dependent receptor family.</text>
</comment>
<dbReference type="PROSITE" id="PS51257">
    <property type="entry name" value="PROKAR_LIPOPROTEIN"/>
    <property type="match status" value="1"/>
</dbReference>
<dbReference type="InterPro" id="IPR023997">
    <property type="entry name" value="TonB-dep_OMP_SusC/RagA_CS"/>
</dbReference>
<dbReference type="SUPFAM" id="SSF49464">
    <property type="entry name" value="Carboxypeptidase regulatory domain-like"/>
    <property type="match status" value="1"/>
</dbReference>
<dbReference type="Proteomes" id="UP001549749">
    <property type="component" value="Unassembled WGS sequence"/>
</dbReference>
<keyword evidence="8" id="KW-0732">Signal</keyword>
<dbReference type="PANTHER" id="PTHR30069:SF28">
    <property type="entry name" value="TONB-DEPENDENT RECEPTOR YNCD-RELATED"/>
    <property type="match status" value="1"/>
</dbReference>
<dbReference type="InterPro" id="IPR036942">
    <property type="entry name" value="Beta-barrel_TonB_sf"/>
</dbReference>
<dbReference type="InterPro" id="IPR008969">
    <property type="entry name" value="CarboxyPept-like_regulatory"/>
</dbReference>
<dbReference type="PANTHER" id="PTHR30069">
    <property type="entry name" value="TONB-DEPENDENT OUTER MEMBRANE RECEPTOR"/>
    <property type="match status" value="1"/>
</dbReference>
<reference evidence="10 11" key="1">
    <citation type="submission" date="2024-06" db="EMBL/GenBank/DDBJ databases">
        <title>Chitinophaga defluvii sp. nov., isolated from municipal sewage.</title>
        <authorList>
            <person name="Zhang L."/>
        </authorList>
    </citation>
    <scope>NUCLEOTIDE SEQUENCE [LARGE SCALE GENOMIC DNA]</scope>
    <source>
        <strain evidence="10 11">H8</strain>
    </source>
</reference>
<evidence type="ECO:0000256" key="4">
    <source>
        <dbReference type="ARBA" id="ARBA00022692"/>
    </source>
</evidence>
<evidence type="ECO:0000256" key="7">
    <source>
        <dbReference type="PROSITE-ProRule" id="PRU01360"/>
    </source>
</evidence>
<name>A0ABV2T179_9BACT</name>
<evidence type="ECO:0000256" key="3">
    <source>
        <dbReference type="ARBA" id="ARBA00022452"/>
    </source>
</evidence>
<dbReference type="InterPro" id="IPR012910">
    <property type="entry name" value="Plug_dom"/>
</dbReference>
<dbReference type="NCBIfam" id="TIGR04057">
    <property type="entry name" value="SusC_RagA_signa"/>
    <property type="match status" value="1"/>
</dbReference>
<evidence type="ECO:0000256" key="8">
    <source>
        <dbReference type="SAM" id="SignalP"/>
    </source>
</evidence>
<sequence>MQRSRCILLFLFAVLGCFTAFAQESPITGVVLSSDGNIPLVGATVLLKGTSTGSVTDVNGRFAIKAKVGQTLLVRYVGFPQAEITIQNTASLTIKLDAQGTSLGGVVVTALGMKRTKRSLGYSVGEVKSEDLSKVPQENVLNSLTGKVPGMKIINTTGEINSDPMVVIRGFKSLSGNDAPLIVVDGLPTGNDAGVLSDMSADNIESVSVLKGPSAAALYGSRAGSGVLLITTKSGKGQKGIGVSVNSSYIASVPYKYVPLQQEFVTGSNGGFNETTNLWWGPRMGTKVARFGTNGEATPLTPHPDNVKDFVNVGNSFINDVSIRGSNDKGSFNLSLSDSRSTGVYPESELRKNAISLSATYNITSKFRVAANFNYLNSGSDNFRQQSDNYFPYEDIYFTPNWLDIHALKNYWKEKDVQQDVWGSDFNNPWFNVYENVSAFRKVRPYGSVKFDWDITKDLSLMARIGSFNESATNESRTAKSEHNRRNGSYTNITSQVQEVNTDILLNYKKEVGDFSFNVSGGGNLLFNSGSLSNINGQKLILPGLYTAGNIDKSAVLYSSNKYKKRINGLLGMASIGYKEVVYLDITGRNDWSSTLPKNNRSYFYPSASLSVIASQLLNLPETISLLKLRGGWAKVGKDTDPYQLAMALEQSLWGDNTQFTLPGTRPSSDLVPESIISSEVGFDFALFKNRLGLNFTYYEMEDKNQITNVSVAPESGYLTANINAGIVKNKGFEITLHAVPVQTKNVTWDMNFNFTTERSRITQLPEGVSNYQFWNRANIYNQTAVGGVVGDIWGNDVVRVQEGPYAGWPLLDDNGYVKLDPALKKVGNVMNDFSLGFQTSVSYKRFTVSANIDWRQGGDYYSESMKRLARDGRGETWFKGDGSSTFTGILSNNSFNGDNNKLANEIKSNPGKYNAADGLTWVGGRDADYGGFEYGGSIANGAFFPGVRPDGNGGYIENFGAAGTKYFRSDLIADPGSGYWSRGIQTWIYDASFIKLRELSIAYSLPDPLAKAISAKNISVSGFMRNLMLWTKAKNFIDPETAINNTNDRERTARKYALGYDRAFMYPWTLTMGLKLSVQF</sequence>
<comment type="caution">
    <text evidence="10">The sequence shown here is derived from an EMBL/GenBank/DDBJ whole genome shotgun (WGS) entry which is preliminary data.</text>
</comment>
<dbReference type="RefSeq" id="WP_354659418.1">
    <property type="nucleotide sequence ID" value="NZ_JBEXAC010000001.1"/>
</dbReference>
<feature type="domain" description="TonB-dependent receptor plug" evidence="9">
    <location>
        <begin position="117"/>
        <end position="227"/>
    </location>
</feature>
<keyword evidence="11" id="KW-1185">Reference proteome</keyword>
<feature type="signal peptide" evidence="8">
    <location>
        <begin position="1"/>
        <end position="22"/>
    </location>
</feature>
<protein>
    <submittedName>
        <fullName evidence="10">SusC/RagA family TonB-linked outer membrane protein</fullName>
    </submittedName>
</protein>
<dbReference type="Pfam" id="PF07715">
    <property type="entry name" value="Plug"/>
    <property type="match status" value="1"/>
</dbReference>
<evidence type="ECO:0000313" key="11">
    <source>
        <dbReference type="Proteomes" id="UP001549749"/>
    </source>
</evidence>
<dbReference type="EMBL" id="JBEXAC010000001">
    <property type="protein sequence ID" value="MET6996777.1"/>
    <property type="molecule type" value="Genomic_DNA"/>
</dbReference>